<evidence type="ECO:0000256" key="3">
    <source>
        <dbReference type="ARBA" id="ARBA00023027"/>
    </source>
</evidence>
<keyword evidence="7" id="KW-1185">Reference proteome</keyword>
<dbReference type="Pfam" id="PF01582">
    <property type="entry name" value="TIR"/>
    <property type="match status" value="1"/>
</dbReference>
<evidence type="ECO:0000256" key="2">
    <source>
        <dbReference type="ARBA" id="ARBA00022801"/>
    </source>
</evidence>
<dbReference type="GO" id="GO:0061809">
    <property type="term" value="F:NAD+ nucleosidase activity, cyclic ADP-ribose generating"/>
    <property type="evidence" value="ECO:0007669"/>
    <property type="project" value="UniProtKB-EC"/>
</dbReference>
<dbReference type="GO" id="GO:0007165">
    <property type="term" value="P:signal transduction"/>
    <property type="evidence" value="ECO:0007669"/>
    <property type="project" value="InterPro"/>
</dbReference>
<dbReference type="Gene3D" id="3.40.50.10140">
    <property type="entry name" value="Toll/interleukin-1 receptor homology (TIR) domain"/>
    <property type="match status" value="1"/>
</dbReference>
<reference evidence="6 7" key="1">
    <citation type="journal article" date="2019" name="Plant Biotechnol. J.">
        <title>The red bayberry genome and genetic basis of sex determination.</title>
        <authorList>
            <person name="Jia H.M."/>
            <person name="Jia H.J."/>
            <person name="Cai Q.L."/>
            <person name="Wang Y."/>
            <person name="Zhao H.B."/>
            <person name="Yang W.F."/>
            <person name="Wang G.Y."/>
            <person name="Li Y.H."/>
            <person name="Zhan D.L."/>
            <person name="Shen Y.T."/>
            <person name="Niu Q.F."/>
            <person name="Chang L."/>
            <person name="Qiu J."/>
            <person name="Zhao L."/>
            <person name="Xie H.B."/>
            <person name="Fu W.Y."/>
            <person name="Jin J."/>
            <person name="Li X.W."/>
            <person name="Jiao Y."/>
            <person name="Zhou C.C."/>
            <person name="Tu T."/>
            <person name="Chai C.Y."/>
            <person name="Gao J.L."/>
            <person name="Fan L.J."/>
            <person name="van de Weg E."/>
            <person name="Wang J.Y."/>
            <person name="Gao Z.S."/>
        </authorList>
    </citation>
    <scope>NUCLEOTIDE SEQUENCE [LARGE SCALE GENOMIC DNA]</scope>
    <source>
        <tissue evidence="6">Leaves</tissue>
    </source>
</reference>
<comment type="caution">
    <text evidence="6">The sequence shown here is derived from an EMBL/GenBank/DDBJ whole genome shotgun (WGS) entry which is preliminary data.</text>
</comment>
<evidence type="ECO:0000256" key="1">
    <source>
        <dbReference type="ARBA" id="ARBA00011982"/>
    </source>
</evidence>
<accession>A0A6A1WPC1</accession>
<dbReference type="InterPro" id="IPR000157">
    <property type="entry name" value="TIR_dom"/>
</dbReference>
<dbReference type="OrthoDB" id="6160824at2759"/>
<evidence type="ECO:0000313" key="6">
    <source>
        <dbReference type="EMBL" id="KAB1227129.1"/>
    </source>
</evidence>
<evidence type="ECO:0000313" key="7">
    <source>
        <dbReference type="Proteomes" id="UP000516437"/>
    </source>
</evidence>
<dbReference type="AlphaFoldDB" id="A0A6A1WPC1"/>
<gene>
    <name evidence="6" type="ORF">CJ030_MR1G001062</name>
</gene>
<dbReference type="Proteomes" id="UP000516437">
    <property type="component" value="Chromosome 1"/>
</dbReference>
<dbReference type="PANTHER" id="PTHR32009:SF39">
    <property type="entry name" value="TIR DOMAIN-CONTAINING PROTEIN"/>
    <property type="match status" value="1"/>
</dbReference>
<keyword evidence="3" id="KW-0520">NAD</keyword>
<organism evidence="6 7">
    <name type="scientific">Morella rubra</name>
    <name type="common">Chinese bayberry</name>
    <dbReference type="NCBI Taxonomy" id="262757"/>
    <lineage>
        <taxon>Eukaryota</taxon>
        <taxon>Viridiplantae</taxon>
        <taxon>Streptophyta</taxon>
        <taxon>Embryophyta</taxon>
        <taxon>Tracheophyta</taxon>
        <taxon>Spermatophyta</taxon>
        <taxon>Magnoliopsida</taxon>
        <taxon>eudicotyledons</taxon>
        <taxon>Gunneridae</taxon>
        <taxon>Pentapetalae</taxon>
        <taxon>rosids</taxon>
        <taxon>fabids</taxon>
        <taxon>Fagales</taxon>
        <taxon>Myricaceae</taxon>
        <taxon>Morella</taxon>
    </lineage>
</organism>
<dbReference type="InterPro" id="IPR035897">
    <property type="entry name" value="Toll_tir_struct_dom_sf"/>
</dbReference>
<evidence type="ECO:0000256" key="4">
    <source>
        <dbReference type="ARBA" id="ARBA00047304"/>
    </source>
</evidence>
<dbReference type="EMBL" id="RXIC02000019">
    <property type="protein sequence ID" value="KAB1227129.1"/>
    <property type="molecule type" value="Genomic_DNA"/>
</dbReference>
<protein>
    <recommendedName>
        <fullName evidence="1">ADP-ribosyl cyclase/cyclic ADP-ribose hydrolase</fullName>
        <ecNumber evidence="1">3.2.2.6</ecNumber>
    </recommendedName>
</protein>
<evidence type="ECO:0000259" key="5">
    <source>
        <dbReference type="Pfam" id="PF01582"/>
    </source>
</evidence>
<dbReference type="SUPFAM" id="SSF52200">
    <property type="entry name" value="Toll/Interleukin receptor TIR domain"/>
    <property type="match status" value="1"/>
</dbReference>
<sequence>MELIVFPIFYHVDSSEVRNQTGSFTEAFSKHEKDPRIDTAMIKTWRDALTEVGGIAGWPLQDRHESIVIREITGRIFLELIHKFSHDYKKLVGIDSC</sequence>
<proteinExistence type="predicted"/>
<feature type="domain" description="TIR" evidence="5">
    <location>
        <begin position="2"/>
        <end position="93"/>
    </location>
</feature>
<keyword evidence="2" id="KW-0378">Hydrolase</keyword>
<dbReference type="PANTHER" id="PTHR32009">
    <property type="entry name" value="TMV RESISTANCE PROTEIN N-LIKE"/>
    <property type="match status" value="1"/>
</dbReference>
<name>A0A6A1WPC1_9ROSI</name>
<comment type="catalytic activity">
    <reaction evidence="4">
        <text>NAD(+) + H2O = ADP-D-ribose + nicotinamide + H(+)</text>
        <dbReference type="Rhea" id="RHEA:16301"/>
        <dbReference type="ChEBI" id="CHEBI:15377"/>
        <dbReference type="ChEBI" id="CHEBI:15378"/>
        <dbReference type="ChEBI" id="CHEBI:17154"/>
        <dbReference type="ChEBI" id="CHEBI:57540"/>
        <dbReference type="ChEBI" id="CHEBI:57967"/>
        <dbReference type="EC" id="3.2.2.6"/>
    </reaction>
    <physiologicalReaction direction="left-to-right" evidence="4">
        <dbReference type="Rhea" id="RHEA:16302"/>
    </physiologicalReaction>
</comment>
<dbReference type="EC" id="3.2.2.6" evidence="1"/>